<comment type="caution">
    <text evidence="2">The sequence shown here is derived from an EMBL/GenBank/DDBJ whole genome shotgun (WGS) entry which is preliminary data.</text>
</comment>
<reference evidence="2 3" key="1">
    <citation type="journal article" date="2021" name="BMC Genomics">
        <title>Datura genome reveals duplications of psychoactive alkaloid biosynthetic genes and high mutation rate following tissue culture.</title>
        <authorList>
            <person name="Rajewski A."/>
            <person name="Carter-House D."/>
            <person name="Stajich J."/>
            <person name="Litt A."/>
        </authorList>
    </citation>
    <scope>NUCLEOTIDE SEQUENCE [LARGE SCALE GENOMIC DNA]</scope>
    <source>
        <strain evidence="2">AR-01</strain>
    </source>
</reference>
<evidence type="ECO:0000256" key="1">
    <source>
        <dbReference type="SAM" id="MobiDB-lite"/>
    </source>
</evidence>
<evidence type="ECO:0000313" key="3">
    <source>
        <dbReference type="Proteomes" id="UP000823775"/>
    </source>
</evidence>
<feature type="region of interest" description="Disordered" evidence="1">
    <location>
        <begin position="405"/>
        <end position="425"/>
    </location>
</feature>
<proteinExistence type="predicted"/>
<name>A0ABS8S673_DATST</name>
<keyword evidence="3" id="KW-1185">Reference proteome</keyword>
<gene>
    <name evidence="2" type="ORF">HAX54_024761</name>
</gene>
<evidence type="ECO:0008006" key="4">
    <source>
        <dbReference type="Google" id="ProtNLM"/>
    </source>
</evidence>
<protein>
    <recommendedName>
        <fullName evidence="4">U-box domain-containing protein</fullName>
    </recommendedName>
</protein>
<feature type="compositionally biased region" description="Basic residues" evidence="1">
    <location>
        <begin position="416"/>
        <end position="425"/>
    </location>
</feature>
<organism evidence="2 3">
    <name type="scientific">Datura stramonium</name>
    <name type="common">Jimsonweed</name>
    <name type="synonym">Common thornapple</name>
    <dbReference type="NCBI Taxonomy" id="4076"/>
    <lineage>
        <taxon>Eukaryota</taxon>
        <taxon>Viridiplantae</taxon>
        <taxon>Streptophyta</taxon>
        <taxon>Embryophyta</taxon>
        <taxon>Tracheophyta</taxon>
        <taxon>Spermatophyta</taxon>
        <taxon>Magnoliopsida</taxon>
        <taxon>eudicotyledons</taxon>
        <taxon>Gunneridae</taxon>
        <taxon>Pentapetalae</taxon>
        <taxon>asterids</taxon>
        <taxon>lamiids</taxon>
        <taxon>Solanales</taxon>
        <taxon>Solanaceae</taxon>
        <taxon>Solanoideae</taxon>
        <taxon>Datureae</taxon>
        <taxon>Datura</taxon>
    </lineage>
</organism>
<dbReference type="Proteomes" id="UP000823775">
    <property type="component" value="Unassembled WGS sequence"/>
</dbReference>
<sequence length="425" mass="46620">MESSPLPLEEKALILYSTCMCDKDVELTAEKDSAFRRATRTTSDILEEGGDDVKSPWPLCAGPHTCYNGNYNGKQGCKAERIRKDYLSSDCSLQLGNMKLESLVIANQHAAVNMYPGPCTHRPSHPEIGFARSIGPMITHDFCGTLVATKALIGLIGAYHSGVFDWGEVMLKLASTGGEAGRRVKGHVARGESKNQLFHFLLVHQSEIKTNRALRAKAETTRTRKERMIKRNGLLTGSAPHHSYMTDLPGASGSAGQEVLQGIPVHEIFPDKDIWEDILTHPFYCSPVVHIPGEIVDPLTISKLTHLNHFLINMRYDFMKGPSSRLYPIPPTGIEPNSCGITPGQSLGCSPNPTGTDRREPQHGNVRVSSPRLIFVNGVIRRAALSDQGPGHKGPGTIQVRRTPEVTAMSRNLTHGPKRRANTRT</sequence>
<evidence type="ECO:0000313" key="2">
    <source>
        <dbReference type="EMBL" id="MCD7454394.1"/>
    </source>
</evidence>
<accession>A0ABS8S673</accession>
<dbReference type="EMBL" id="JACEIK010000300">
    <property type="protein sequence ID" value="MCD7454394.1"/>
    <property type="molecule type" value="Genomic_DNA"/>
</dbReference>
<feature type="region of interest" description="Disordered" evidence="1">
    <location>
        <begin position="348"/>
        <end position="367"/>
    </location>
</feature>